<dbReference type="SUPFAM" id="SSF55729">
    <property type="entry name" value="Acyl-CoA N-acyltransferases (Nat)"/>
    <property type="match status" value="1"/>
</dbReference>
<dbReference type="EMBL" id="BSVA01000001">
    <property type="protein sequence ID" value="GMA90988.1"/>
    <property type="molecule type" value="Genomic_DNA"/>
</dbReference>
<keyword evidence="3" id="KW-1185">Reference proteome</keyword>
<dbReference type="InterPro" id="IPR000182">
    <property type="entry name" value="GNAT_dom"/>
</dbReference>
<evidence type="ECO:0000259" key="1">
    <source>
        <dbReference type="PROSITE" id="PS51186"/>
    </source>
</evidence>
<comment type="caution">
    <text evidence="2">The sequence shown here is derived from an EMBL/GenBank/DDBJ whole genome shotgun (WGS) entry which is preliminary data.</text>
</comment>
<sequence length="175" mass="19216">MAISVVAWDPGLSDAEEQLSAVLTIHKANRARLGPMPDTAFRDRAKHRGLLLGFVDSGLAGYVLYDVPRSSLIKLVHVCVDQAARGTGLARAMVETAVSLHPRRSLIAASCRSDYGIDGFWQSLGMHVASERPGRALSGSILVNWVKRVNVEEDWTSSKLHHSNPAYRLPCWTRT</sequence>
<name>A0ABQ6JRQ3_9MICO</name>
<dbReference type="Gene3D" id="3.40.630.30">
    <property type="match status" value="1"/>
</dbReference>
<dbReference type="InterPro" id="IPR016181">
    <property type="entry name" value="Acyl_CoA_acyltransferase"/>
</dbReference>
<gene>
    <name evidence="2" type="ORF">GCM10025869_15170</name>
</gene>
<evidence type="ECO:0000313" key="3">
    <source>
        <dbReference type="Proteomes" id="UP001157069"/>
    </source>
</evidence>
<dbReference type="Pfam" id="PF00583">
    <property type="entry name" value="Acetyltransf_1"/>
    <property type="match status" value="1"/>
</dbReference>
<organism evidence="2 3">
    <name type="scientific">Homoserinibacter gongjuensis</name>
    <dbReference type="NCBI Taxonomy" id="1162968"/>
    <lineage>
        <taxon>Bacteria</taxon>
        <taxon>Bacillati</taxon>
        <taxon>Actinomycetota</taxon>
        <taxon>Actinomycetes</taxon>
        <taxon>Micrococcales</taxon>
        <taxon>Microbacteriaceae</taxon>
        <taxon>Homoserinibacter</taxon>
    </lineage>
</organism>
<protein>
    <recommendedName>
        <fullName evidence="1">N-acetyltransferase domain-containing protein</fullName>
    </recommendedName>
</protein>
<reference evidence="3" key="1">
    <citation type="journal article" date="2019" name="Int. J. Syst. Evol. Microbiol.">
        <title>The Global Catalogue of Microorganisms (GCM) 10K type strain sequencing project: providing services to taxonomists for standard genome sequencing and annotation.</title>
        <authorList>
            <consortium name="The Broad Institute Genomics Platform"/>
            <consortium name="The Broad Institute Genome Sequencing Center for Infectious Disease"/>
            <person name="Wu L."/>
            <person name="Ma J."/>
        </authorList>
    </citation>
    <scope>NUCLEOTIDE SEQUENCE [LARGE SCALE GENOMIC DNA]</scope>
    <source>
        <strain evidence="3">NBRC 108755</strain>
    </source>
</reference>
<proteinExistence type="predicted"/>
<dbReference type="PROSITE" id="PS51186">
    <property type="entry name" value="GNAT"/>
    <property type="match status" value="1"/>
</dbReference>
<dbReference type="RefSeq" id="WP_284299072.1">
    <property type="nucleotide sequence ID" value="NZ_BSVA01000001.1"/>
</dbReference>
<feature type="domain" description="N-acetyltransferase" evidence="1">
    <location>
        <begin position="10"/>
        <end position="152"/>
    </location>
</feature>
<dbReference type="Proteomes" id="UP001157069">
    <property type="component" value="Unassembled WGS sequence"/>
</dbReference>
<accession>A0ABQ6JRQ3</accession>
<evidence type="ECO:0000313" key="2">
    <source>
        <dbReference type="EMBL" id="GMA90988.1"/>
    </source>
</evidence>